<comment type="caution">
    <text evidence="2">The sequence shown here is derived from an EMBL/GenBank/DDBJ whole genome shotgun (WGS) entry which is preliminary data.</text>
</comment>
<dbReference type="GO" id="GO:0008168">
    <property type="term" value="F:methyltransferase activity"/>
    <property type="evidence" value="ECO:0007669"/>
    <property type="project" value="UniProtKB-KW"/>
</dbReference>
<feature type="domain" description="Methyltransferase" evidence="1">
    <location>
        <begin position="50"/>
        <end position="140"/>
    </location>
</feature>
<dbReference type="RefSeq" id="WP_224313277.1">
    <property type="nucleotide sequence ID" value="NZ_JAIRBM010000007.1"/>
</dbReference>
<keyword evidence="3" id="KW-1185">Reference proteome</keyword>
<dbReference type="Proteomes" id="UP000704176">
    <property type="component" value="Unassembled WGS sequence"/>
</dbReference>
<evidence type="ECO:0000313" key="3">
    <source>
        <dbReference type="Proteomes" id="UP000704176"/>
    </source>
</evidence>
<dbReference type="InterPro" id="IPR041698">
    <property type="entry name" value="Methyltransf_25"/>
</dbReference>
<reference evidence="2 3" key="1">
    <citation type="submission" date="2021-09" db="EMBL/GenBank/DDBJ databases">
        <title>The complete genome sequence of a new microorganism.</title>
        <authorList>
            <person name="Zi Z."/>
        </authorList>
    </citation>
    <scope>NUCLEOTIDE SEQUENCE [LARGE SCALE GENOMIC DNA]</scope>
    <source>
        <strain evidence="2 3">WGZ8</strain>
    </source>
</reference>
<dbReference type="EMBL" id="JAIRBM010000007">
    <property type="protein sequence ID" value="MBZ6076963.1"/>
    <property type="molecule type" value="Genomic_DNA"/>
</dbReference>
<organism evidence="2 3">
    <name type="scientific">Microvirga puerhi</name>
    <dbReference type="NCBI Taxonomy" id="2876078"/>
    <lineage>
        <taxon>Bacteria</taxon>
        <taxon>Pseudomonadati</taxon>
        <taxon>Pseudomonadota</taxon>
        <taxon>Alphaproteobacteria</taxon>
        <taxon>Hyphomicrobiales</taxon>
        <taxon>Methylobacteriaceae</taxon>
        <taxon>Microvirga</taxon>
    </lineage>
</organism>
<dbReference type="GO" id="GO:0032259">
    <property type="term" value="P:methylation"/>
    <property type="evidence" value="ECO:0007669"/>
    <property type="project" value="UniProtKB-KW"/>
</dbReference>
<keyword evidence="2" id="KW-0489">Methyltransferase</keyword>
<gene>
    <name evidence="2" type="ORF">K9B37_11810</name>
</gene>
<evidence type="ECO:0000259" key="1">
    <source>
        <dbReference type="Pfam" id="PF13649"/>
    </source>
</evidence>
<dbReference type="CDD" id="cd02440">
    <property type="entry name" value="AdoMet_MTases"/>
    <property type="match status" value="1"/>
</dbReference>
<proteinExistence type="predicted"/>
<dbReference type="Gene3D" id="3.40.50.150">
    <property type="entry name" value="Vaccinia Virus protein VP39"/>
    <property type="match status" value="1"/>
</dbReference>
<dbReference type="Pfam" id="PF13649">
    <property type="entry name" value="Methyltransf_25"/>
    <property type="match status" value="1"/>
</dbReference>
<sequence length="223" mass="25644">MDTEAVSIEDYHGCLKDLSQVNIVTLTHRPVLAWLDHVFRRQPPGQPLTILDVGYGYGDLLRHIHRWSMRHGRAVNLVGIDLNPFSETIARAATPPGMPITYLTGNVFNFVPEDPIDIVLCSQTAHHMTEQELVAFVRWMEDTATRGWFIADLHRHAIPIHAFRLLSRLAHWHRFVQHDGPVSIARSFRRNDWEEIIDEAGIDPSVVEISWHVPFRLCVSRLK</sequence>
<evidence type="ECO:0000313" key="2">
    <source>
        <dbReference type="EMBL" id="MBZ6076963.1"/>
    </source>
</evidence>
<name>A0ABS7VN54_9HYPH</name>
<keyword evidence="2" id="KW-0808">Transferase</keyword>
<dbReference type="InterPro" id="IPR029063">
    <property type="entry name" value="SAM-dependent_MTases_sf"/>
</dbReference>
<protein>
    <submittedName>
        <fullName evidence="2">Methyltransferase domain-containing protein</fullName>
    </submittedName>
</protein>
<dbReference type="SUPFAM" id="SSF53335">
    <property type="entry name" value="S-adenosyl-L-methionine-dependent methyltransferases"/>
    <property type="match status" value="1"/>
</dbReference>
<accession>A0ABS7VN54</accession>